<evidence type="ECO:0000313" key="17">
    <source>
        <dbReference type="Proteomes" id="UP000078595"/>
    </source>
</evidence>
<dbReference type="GO" id="GO:0072527">
    <property type="term" value="P:pyrimidine-containing compound metabolic process"/>
    <property type="evidence" value="ECO:0007669"/>
    <property type="project" value="UniProtKB-ARBA"/>
</dbReference>
<reference evidence="16" key="2">
    <citation type="submission" date="2013-07" db="EMBL/GenBank/DDBJ databases">
        <authorList>
            <consortium name="The Broad Institute Genome Sequencing Platform"/>
            <person name="Cuomo C."/>
            <person name="Litvintseva A."/>
            <person name="Chen Y."/>
            <person name="Heitman J."/>
            <person name="Sun S."/>
            <person name="Springer D."/>
            <person name="Dromer F."/>
            <person name="Young S.K."/>
            <person name="Zeng Q."/>
            <person name="Gargeya S."/>
            <person name="Fitzgerald M."/>
            <person name="Abouelleil A."/>
            <person name="Alvarado L."/>
            <person name="Berlin A.M."/>
            <person name="Chapman S.B."/>
            <person name="Dewar J."/>
            <person name="Goldberg J."/>
            <person name="Griggs A."/>
            <person name="Gujja S."/>
            <person name="Hansen M."/>
            <person name="Howarth C."/>
            <person name="Imamovic A."/>
            <person name="Larimer J."/>
            <person name="McCowan C."/>
            <person name="Murphy C."/>
            <person name="Pearson M."/>
            <person name="Priest M."/>
            <person name="Roberts A."/>
            <person name="Saif S."/>
            <person name="Shea T."/>
            <person name="Sykes S."/>
            <person name="Wortman J."/>
            <person name="Nusbaum C."/>
            <person name="Birren B."/>
        </authorList>
    </citation>
    <scope>NUCLEOTIDE SEQUENCE</scope>
    <source>
        <strain evidence="16">CBS 10117</strain>
    </source>
</reference>
<evidence type="ECO:0000256" key="13">
    <source>
        <dbReference type="RuleBase" id="RU364006"/>
    </source>
</evidence>
<keyword evidence="6 13" id="KW-0378">Hydrolase</keyword>
<protein>
    <recommendedName>
        <fullName evidence="4 13">Cytidine deaminase</fullName>
        <ecNumber evidence="4 13">3.5.4.5</ecNumber>
    </recommendedName>
    <alternativeName>
        <fullName evidence="8 13">Cytidine aminohydrolase</fullName>
    </alternativeName>
</protein>
<proteinExistence type="inferred from homology"/>
<evidence type="ECO:0000256" key="2">
    <source>
        <dbReference type="ARBA" id="ARBA00003949"/>
    </source>
</evidence>
<keyword evidence="7 12" id="KW-0862">Zinc</keyword>
<comment type="similarity">
    <text evidence="3 13">Belongs to the cytidine and deoxycytidylate deaminase family.</text>
</comment>
<dbReference type="GeneID" id="28964845"/>
<dbReference type="EMBL" id="CP144530">
    <property type="protein sequence ID" value="WWC58597.1"/>
    <property type="molecule type" value="Genomic_DNA"/>
</dbReference>
<dbReference type="InterPro" id="IPR050202">
    <property type="entry name" value="Cyt/Deoxycyt_deaminase"/>
</dbReference>
<keyword evidence="5 12" id="KW-0479">Metal-binding</keyword>
<dbReference type="PROSITE" id="PS00903">
    <property type="entry name" value="CYT_DCMP_DEAMINASES_1"/>
    <property type="match status" value="1"/>
</dbReference>
<dbReference type="InterPro" id="IPR006262">
    <property type="entry name" value="Cyt_deam_tetra"/>
</dbReference>
<keyword evidence="17" id="KW-1185">Reference proteome</keyword>
<evidence type="ECO:0000259" key="14">
    <source>
        <dbReference type="PROSITE" id="PS51747"/>
    </source>
</evidence>
<dbReference type="NCBIfam" id="TIGR01354">
    <property type="entry name" value="cyt_deam_tetra"/>
    <property type="match status" value="1"/>
</dbReference>
<evidence type="ECO:0000256" key="1">
    <source>
        <dbReference type="ARBA" id="ARBA00001947"/>
    </source>
</evidence>
<accession>A0A1A6AGW6</accession>
<evidence type="ECO:0000256" key="6">
    <source>
        <dbReference type="ARBA" id="ARBA00022801"/>
    </source>
</evidence>
<dbReference type="CDD" id="cd01283">
    <property type="entry name" value="cytidine_deaminase"/>
    <property type="match status" value="1"/>
</dbReference>
<comment type="catalytic activity">
    <reaction evidence="9 13">
        <text>cytidine + H2O + H(+) = uridine + NH4(+)</text>
        <dbReference type="Rhea" id="RHEA:16069"/>
        <dbReference type="ChEBI" id="CHEBI:15377"/>
        <dbReference type="ChEBI" id="CHEBI:15378"/>
        <dbReference type="ChEBI" id="CHEBI:16704"/>
        <dbReference type="ChEBI" id="CHEBI:17562"/>
        <dbReference type="ChEBI" id="CHEBI:28938"/>
        <dbReference type="EC" id="3.5.4.5"/>
    </reaction>
</comment>
<dbReference type="Pfam" id="PF00383">
    <property type="entry name" value="dCMP_cyt_deam_1"/>
    <property type="match status" value="1"/>
</dbReference>
<dbReference type="FunFam" id="3.40.140.10:FF:000114">
    <property type="entry name" value="Cytidine deaminase"/>
    <property type="match status" value="1"/>
</dbReference>
<evidence type="ECO:0000256" key="5">
    <source>
        <dbReference type="ARBA" id="ARBA00022723"/>
    </source>
</evidence>
<dbReference type="PANTHER" id="PTHR11644:SF2">
    <property type="entry name" value="CYTIDINE DEAMINASE"/>
    <property type="match status" value="1"/>
</dbReference>
<evidence type="ECO:0000256" key="12">
    <source>
        <dbReference type="PIRSR" id="PIRSR606262-3"/>
    </source>
</evidence>
<dbReference type="OrthoDB" id="414540at2759"/>
<organism evidence="15">
    <name type="scientific">Kwoniella dejecticola CBS 10117</name>
    <dbReference type="NCBI Taxonomy" id="1296121"/>
    <lineage>
        <taxon>Eukaryota</taxon>
        <taxon>Fungi</taxon>
        <taxon>Dikarya</taxon>
        <taxon>Basidiomycota</taxon>
        <taxon>Agaricomycotina</taxon>
        <taxon>Tremellomycetes</taxon>
        <taxon>Tremellales</taxon>
        <taxon>Cryptococcaceae</taxon>
        <taxon>Kwoniella</taxon>
    </lineage>
</organism>
<reference evidence="16" key="3">
    <citation type="submission" date="2024-02" db="EMBL/GenBank/DDBJ databases">
        <title>Comparative genomics of Cryptococcus and Kwoniella reveals pathogenesis evolution and contrasting modes of karyotype evolution via chromosome fusion or intercentromeric recombination.</title>
        <authorList>
            <person name="Coelho M.A."/>
            <person name="David-Palma M."/>
            <person name="Shea T."/>
            <person name="Bowers K."/>
            <person name="McGinley-Smith S."/>
            <person name="Mohammad A.W."/>
            <person name="Gnirke A."/>
            <person name="Yurkov A.M."/>
            <person name="Nowrousian M."/>
            <person name="Sun S."/>
            <person name="Cuomo C.A."/>
            <person name="Heitman J."/>
        </authorList>
    </citation>
    <scope>NUCLEOTIDE SEQUENCE</scope>
    <source>
        <strain evidence="16">CBS 10117</strain>
    </source>
</reference>
<dbReference type="NCBIfam" id="NF004064">
    <property type="entry name" value="PRK05578.1"/>
    <property type="match status" value="1"/>
</dbReference>
<evidence type="ECO:0000256" key="8">
    <source>
        <dbReference type="ARBA" id="ARBA00032005"/>
    </source>
</evidence>
<dbReference type="InterPro" id="IPR016192">
    <property type="entry name" value="APOBEC/CMP_deaminase_Zn-bd"/>
</dbReference>
<dbReference type="GO" id="GO:0042802">
    <property type="term" value="F:identical protein binding"/>
    <property type="evidence" value="ECO:0007669"/>
    <property type="project" value="UniProtKB-ARBA"/>
</dbReference>
<gene>
    <name evidence="15" type="ORF">I303_01146</name>
    <name evidence="16" type="ORF">I303_101140</name>
</gene>
<dbReference type="GO" id="GO:0055086">
    <property type="term" value="P:nucleobase-containing small molecule metabolic process"/>
    <property type="evidence" value="ECO:0007669"/>
    <property type="project" value="UniProtKB-ARBA"/>
</dbReference>
<dbReference type="InterPro" id="IPR002125">
    <property type="entry name" value="CMP_dCMP_dom"/>
</dbReference>
<evidence type="ECO:0000313" key="16">
    <source>
        <dbReference type="EMBL" id="WWC58597.1"/>
    </source>
</evidence>
<dbReference type="GO" id="GO:0008270">
    <property type="term" value="F:zinc ion binding"/>
    <property type="evidence" value="ECO:0007669"/>
    <property type="project" value="UniProtKB-UniRule"/>
</dbReference>
<dbReference type="EMBL" id="KI894027">
    <property type="protein sequence ID" value="OBR89320.1"/>
    <property type="molecule type" value="Genomic_DNA"/>
</dbReference>
<dbReference type="PANTHER" id="PTHR11644">
    <property type="entry name" value="CYTIDINE DEAMINASE"/>
    <property type="match status" value="1"/>
</dbReference>
<feature type="binding site" evidence="11">
    <location>
        <begin position="52"/>
        <end position="58"/>
    </location>
    <ligand>
        <name>substrate</name>
    </ligand>
</feature>
<sequence length="170" mass="18344">MSKEAYPLGAPALDDLIRASLKYKDRAYAPYSKFRVGAALLSADGQIFGGCNVENASYGAGICAERTAIVKAISEGQNEFLAVVVSSDVPAPTTSPCGICRQFLREFLSPNVPIYFVSSAYPLKGGIPSWLGEIEIESQEAGQYIKKMTMEELLPNSFGPDNLGIKDPQR</sequence>
<evidence type="ECO:0000256" key="4">
    <source>
        <dbReference type="ARBA" id="ARBA00012783"/>
    </source>
</evidence>
<evidence type="ECO:0000256" key="10">
    <source>
        <dbReference type="PIRSR" id="PIRSR606262-1"/>
    </source>
</evidence>
<dbReference type="AlphaFoldDB" id="A0A1A6AGW6"/>
<evidence type="ECO:0000256" key="11">
    <source>
        <dbReference type="PIRSR" id="PIRSR606262-2"/>
    </source>
</evidence>
<evidence type="ECO:0000256" key="9">
    <source>
        <dbReference type="ARBA" id="ARBA00049558"/>
    </source>
</evidence>
<feature type="binding site" evidence="12">
    <location>
        <position position="97"/>
    </location>
    <ligand>
        <name>Zn(2+)</name>
        <dbReference type="ChEBI" id="CHEBI:29105"/>
        <note>catalytic</note>
    </ligand>
</feature>
<name>A0A1A6AGW6_9TREE</name>
<dbReference type="STRING" id="1296121.A0A1A6AGW6"/>
<feature type="domain" description="CMP/dCMP-type deaminase" evidence="14">
    <location>
        <begin position="11"/>
        <end position="161"/>
    </location>
</feature>
<dbReference type="KEGG" id="kdj:28964845"/>
<feature type="binding site" evidence="12">
    <location>
        <position position="63"/>
    </location>
    <ligand>
        <name>Zn(2+)</name>
        <dbReference type="ChEBI" id="CHEBI:29105"/>
        <note>catalytic</note>
    </ligand>
</feature>
<dbReference type="PROSITE" id="PS51747">
    <property type="entry name" value="CYT_DCMP_DEAMINASES_2"/>
    <property type="match status" value="1"/>
</dbReference>
<dbReference type="InterPro" id="IPR016193">
    <property type="entry name" value="Cytidine_deaminase-like"/>
</dbReference>
<dbReference type="Proteomes" id="UP000078595">
    <property type="component" value="Chromosome 1"/>
</dbReference>
<dbReference type="VEuPathDB" id="FungiDB:I303_01146"/>
<dbReference type="GO" id="GO:0005829">
    <property type="term" value="C:cytosol"/>
    <property type="evidence" value="ECO:0007669"/>
    <property type="project" value="TreeGrafter"/>
</dbReference>
<comment type="function">
    <text evidence="2 13">This enzyme scavenges exogenous and endogenous cytidine and 2'-deoxycytidine for UMP synthesis.</text>
</comment>
<dbReference type="RefSeq" id="XP_018267162.1">
    <property type="nucleotide sequence ID" value="XM_018404508.1"/>
</dbReference>
<comment type="catalytic activity">
    <reaction evidence="13">
        <text>2'-deoxycytidine + H2O + H(+) = 2'-deoxyuridine + NH4(+)</text>
        <dbReference type="Rhea" id="RHEA:13433"/>
        <dbReference type="ChEBI" id="CHEBI:15377"/>
        <dbReference type="ChEBI" id="CHEBI:15378"/>
        <dbReference type="ChEBI" id="CHEBI:15698"/>
        <dbReference type="ChEBI" id="CHEBI:16450"/>
        <dbReference type="ChEBI" id="CHEBI:28938"/>
        <dbReference type="EC" id="3.5.4.5"/>
    </reaction>
</comment>
<comment type="cofactor">
    <cofactor evidence="1 12 13">
        <name>Zn(2+)</name>
        <dbReference type="ChEBI" id="CHEBI:29105"/>
    </cofactor>
</comment>
<reference evidence="15" key="1">
    <citation type="submission" date="2013-07" db="EMBL/GenBank/DDBJ databases">
        <title>The Genome Sequence of Cryptococcus dejecticola CBS10117.</title>
        <authorList>
            <consortium name="The Broad Institute Genome Sequencing Platform"/>
            <person name="Cuomo C."/>
            <person name="Litvintseva A."/>
            <person name="Chen Y."/>
            <person name="Heitman J."/>
            <person name="Sun S."/>
            <person name="Springer D."/>
            <person name="Dromer F."/>
            <person name="Young S.K."/>
            <person name="Zeng Q."/>
            <person name="Gargeya S."/>
            <person name="Fitzgerald M."/>
            <person name="Abouelleil A."/>
            <person name="Alvarado L."/>
            <person name="Berlin A.M."/>
            <person name="Chapman S.B."/>
            <person name="Dewar J."/>
            <person name="Goldberg J."/>
            <person name="Griggs A."/>
            <person name="Gujja S."/>
            <person name="Hansen M."/>
            <person name="Howarth C."/>
            <person name="Imamovic A."/>
            <person name="Larimer J."/>
            <person name="McCowan C."/>
            <person name="Murphy C."/>
            <person name="Pearson M."/>
            <person name="Priest M."/>
            <person name="Roberts A."/>
            <person name="Saif S."/>
            <person name="Shea T."/>
            <person name="Sykes S."/>
            <person name="Wortman J."/>
            <person name="Nusbaum C."/>
            <person name="Birren B."/>
        </authorList>
    </citation>
    <scope>NUCLEOTIDE SEQUENCE [LARGE SCALE GENOMIC DNA]</scope>
    <source>
        <strain evidence="15">CBS 10117</strain>
    </source>
</reference>
<dbReference type="SUPFAM" id="SSF53927">
    <property type="entry name" value="Cytidine deaminase-like"/>
    <property type="match status" value="1"/>
</dbReference>
<dbReference type="GO" id="GO:0004126">
    <property type="term" value="F:cytidine deaminase activity"/>
    <property type="evidence" value="ECO:0007669"/>
    <property type="project" value="UniProtKB-UniRule"/>
</dbReference>
<dbReference type="EC" id="3.5.4.5" evidence="4 13"/>
<feature type="active site" description="Proton donor" evidence="10">
    <location>
        <position position="65"/>
    </location>
</feature>
<feature type="binding site" evidence="12">
    <location>
        <position position="100"/>
    </location>
    <ligand>
        <name>Zn(2+)</name>
        <dbReference type="ChEBI" id="CHEBI:29105"/>
        <note>catalytic</note>
    </ligand>
</feature>
<dbReference type="Gene3D" id="3.40.140.10">
    <property type="entry name" value="Cytidine Deaminase, domain 2"/>
    <property type="match status" value="1"/>
</dbReference>
<evidence type="ECO:0000256" key="7">
    <source>
        <dbReference type="ARBA" id="ARBA00022833"/>
    </source>
</evidence>
<evidence type="ECO:0000313" key="15">
    <source>
        <dbReference type="EMBL" id="OBR89320.1"/>
    </source>
</evidence>
<evidence type="ECO:0000256" key="3">
    <source>
        <dbReference type="ARBA" id="ARBA00006576"/>
    </source>
</evidence>